<evidence type="ECO:0000256" key="4">
    <source>
        <dbReference type="SAM" id="MobiDB-lite"/>
    </source>
</evidence>
<evidence type="ECO:0000256" key="3">
    <source>
        <dbReference type="ARBA" id="ARBA00025768"/>
    </source>
</evidence>
<evidence type="ECO:0000313" key="5">
    <source>
        <dbReference type="EMBL" id="CAE0497451.1"/>
    </source>
</evidence>
<reference evidence="5" key="1">
    <citation type="submission" date="2021-01" db="EMBL/GenBank/DDBJ databases">
        <authorList>
            <person name="Corre E."/>
            <person name="Pelletier E."/>
            <person name="Niang G."/>
            <person name="Scheremetjew M."/>
            <person name="Finn R."/>
            <person name="Kale V."/>
            <person name="Holt S."/>
            <person name="Cochrane G."/>
            <person name="Meng A."/>
            <person name="Brown T."/>
            <person name="Cohen L."/>
        </authorList>
    </citation>
    <scope>NUCLEOTIDE SEQUENCE</scope>
    <source>
        <strain evidence="5">CCMP1320</strain>
    </source>
</reference>
<feature type="compositionally biased region" description="Low complexity" evidence="4">
    <location>
        <begin position="202"/>
        <end position="224"/>
    </location>
</feature>
<dbReference type="InterPro" id="IPR013641">
    <property type="entry name" value="KTI12/PSTK"/>
</dbReference>
<sequence>MPLVVITGQPCSGKSTVAAQLMQVLQARGIDTCNLVDEPSLHLFRNTAYKDVPSEKNTRALLKSTVERYIGRKEITILDSINNIKGFRYELWCIAKAAGTRYCMVHVDTPVEQCKAWNIARAGDKYSDAIFDDLACRYERPDARNRWDAPLFTIKPCLDQPPASPPQPVPTQVLVPPPQQGPAQPSQASQVSAHGSPSPNSQAPTQQGQAPAAAQANSAAPQAPTGSQQCAEPHHALPGQAVGAPQPPGRSTFKPAAGLRSAKQRAAQAAASGASLQGGAAASIVSGRTSFGISASVYGGAEGGSRTRTAEAAAANTASWVNAGGQGPASQQQPLQEPAPHSSTEAAAPSAEDSHGLSGLRLQDFGHPGAGQQGDDGHSDSLENGSEEEGGACNARVLEAVVEAMVGVPERVTMGGTCHLKPSPATSNPSMLGTNLLHDIDQAAQDVVDHIVEAQTSAAGGPAGRVDCSSGSSMHRRGDYLIHLDQPLTLAELRRHKRAFLKLATKVTFARLQDGDAAKRTFVDYLISNVSGASRPPQEVV</sequence>
<organism evidence="5">
    <name type="scientific">Dunaliella tertiolecta</name>
    <name type="common">Green alga</name>
    <dbReference type="NCBI Taxonomy" id="3047"/>
    <lineage>
        <taxon>Eukaryota</taxon>
        <taxon>Viridiplantae</taxon>
        <taxon>Chlorophyta</taxon>
        <taxon>core chlorophytes</taxon>
        <taxon>Chlorophyceae</taxon>
        <taxon>CS clade</taxon>
        <taxon>Chlamydomonadales</taxon>
        <taxon>Dunaliellaceae</taxon>
        <taxon>Dunaliella</taxon>
    </lineage>
</organism>
<dbReference type="PANTHER" id="PTHR12435">
    <property type="match status" value="1"/>
</dbReference>
<protein>
    <recommendedName>
        <fullName evidence="6">KTI12-like protein</fullName>
    </recommendedName>
</protein>
<dbReference type="EMBL" id="HBIP01021008">
    <property type="protein sequence ID" value="CAE0497451.1"/>
    <property type="molecule type" value="Transcribed_RNA"/>
</dbReference>
<evidence type="ECO:0000256" key="1">
    <source>
        <dbReference type="ARBA" id="ARBA00022741"/>
    </source>
</evidence>
<gene>
    <name evidence="5" type="ORF">DTER00134_LOCUS12524</name>
</gene>
<dbReference type="InterPro" id="IPR027417">
    <property type="entry name" value="P-loop_NTPase"/>
</dbReference>
<feature type="compositionally biased region" description="Pro residues" evidence="4">
    <location>
        <begin position="162"/>
        <end position="180"/>
    </location>
</feature>
<keyword evidence="1" id="KW-0547">Nucleotide-binding</keyword>
<proteinExistence type="inferred from homology"/>
<comment type="similarity">
    <text evidence="3">Belongs to the KTI12 family.</text>
</comment>
<feature type="region of interest" description="Disordered" evidence="4">
    <location>
        <begin position="158"/>
        <end position="261"/>
    </location>
</feature>
<accession>A0A7S3QYM4</accession>
<keyword evidence="2" id="KW-0067">ATP-binding</keyword>
<evidence type="ECO:0000256" key="2">
    <source>
        <dbReference type="ARBA" id="ARBA00022840"/>
    </source>
</evidence>
<dbReference type="AlphaFoldDB" id="A0A7S3QYM4"/>
<dbReference type="Gene3D" id="3.40.50.300">
    <property type="entry name" value="P-loop containing nucleotide triphosphate hydrolases"/>
    <property type="match status" value="1"/>
</dbReference>
<dbReference type="Pfam" id="PF08433">
    <property type="entry name" value="KTI12"/>
    <property type="match status" value="2"/>
</dbReference>
<dbReference type="SUPFAM" id="SSF52540">
    <property type="entry name" value="P-loop containing nucleoside triphosphate hydrolases"/>
    <property type="match status" value="1"/>
</dbReference>
<dbReference type="GO" id="GO:0005524">
    <property type="term" value="F:ATP binding"/>
    <property type="evidence" value="ECO:0007669"/>
    <property type="project" value="UniProtKB-KW"/>
</dbReference>
<feature type="compositionally biased region" description="Low complexity" evidence="4">
    <location>
        <begin position="181"/>
        <end position="193"/>
    </location>
</feature>
<evidence type="ECO:0008006" key="6">
    <source>
        <dbReference type="Google" id="ProtNLM"/>
    </source>
</evidence>
<name>A0A7S3QYM4_DUNTE</name>
<feature type="region of interest" description="Disordered" evidence="4">
    <location>
        <begin position="321"/>
        <end position="391"/>
    </location>
</feature>